<keyword evidence="1" id="KW-1133">Transmembrane helix</keyword>
<dbReference type="InterPro" id="IPR045584">
    <property type="entry name" value="Pilin-like"/>
</dbReference>
<dbReference type="InterPro" id="IPR012902">
    <property type="entry name" value="N_methyl_site"/>
</dbReference>
<dbReference type="Gene3D" id="3.30.700.10">
    <property type="entry name" value="Glycoprotein, Type 4 Pilin"/>
    <property type="match status" value="1"/>
</dbReference>
<sequence>MYKFLKGFTLAEVLVTLGIVGIIAAITLPALIQRNNEKSTVVKLKKVYSIMSNAHMQAVNDYGNFDSWGLQKSQENGSEDEEAIAASDAGINRYIEIMSKYLKTVKICKAGDNSCEVWDSYNLAGVKDNSDSYATRLVLADGTVIGHIFINYPECDGYWGTGKLSYFCGSFKVDLNGNKKPNTYGKDIFEFDITKSGVIPAGTFEAAGASFEGKCINYSHRMGGLGCTAWVIMNENMDYLHCTDLSWTGKTKCK</sequence>
<evidence type="ECO:0000313" key="3">
    <source>
        <dbReference type="EMBL" id="HIS37183.1"/>
    </source>
</evidence>
<dbReference type="SUPFAM" id="SSF54523">
    <property type="entry name" value="Pili subunits"/>
    <property type="match status" value="1"/>
</dbReference>
<dbReference type="NCBIfam" id="TIGR02532">
    <property type="entry name" value="IV_pilin_GFxxxE"/>
    <property type="match status" value="1"/>
</dbReference>
<reference evidence="3" key="1">
    <citation type="submission" date="2020-10" db="EMBL/GenBank/DDBJ databases">
        <authorList>
            <person name="Gilroy R."/>
        </authorList>
    </citation>
    <scope>NUCLEOTIDE SEQUENCE</scope>
    <source>
        <strain evidence="3">6276</strain>
    </source>
</reference>
<protein>
    <submittedName>
        <fullName evidence="3">Type II secretion system protein</fullName>
    </submittedName>
</protein>
<feature type="domain" description="DUF6613" evidence="2">
    <location>
        <begin position="30"/>
        <end position="193"/>
    </location>
</feature>
<reference evidence="3" key="2">
    <citation type="journal article" date="2021" name="PeerJ">
        <title>Extensive microbial diversity within the chicken gut microbiome revealed by metagenomics and culture.</title>
        <authorList>
            <person name="Gilroy R."/>
            <person name="Ravi A."/>
            <person name="Getino M."/>
            <person name="Pursley I."/>
            <person name="Horton D.L."/>
            <person name="Alikhan N.F."/>
            <person name="Baker D."/>
            <person name="Gharbi K."/>
            <person name="Hall N."/>
            <person name="Watson M."/>
            <person name="Adriaenssens E.M."/>
            <person name="Foster-Nyarko E."/>
            <person name="Jarju S."/>
            <person name="Secka A."/>
            <person name="Antonio M."/>
            <person name="Oren A."/>
            <person name="Chaudhuri R.R."/>
            <person name="La Ragione R."/>
            <person name="Hildebrand F."/>
            <person name="Pallen M.J."/>
        </authorList>
    </citation>
    <scope>NUCLEOTIDE SEQUENCE</scope>
    <source>
        <strain evidence="3">6276</strain>
    </source>
</reference>
<dbReference type="Proteomes" id="UP000823928">
    <property type="component" value="Unassembled WGS sequence"/>
</dbReference>
<keyword evidence="1" id="KW-0812">Transmembrane</keyword>
<gene>
    <name evidence="3" type="ORF">IAC10_11245</name>
</gene>
<dbReference type="InterPro" id="IPR046721">
    <property type="entry name" value="DUF6613"/>
</dbReference>
<name>A0A9D1F0A3_9BACT</name>
<evidence type="ECO:0000259" key="2">
    <source>
        <dbReference type="Pfam" id="PF20318"/>
    </source>
</evidence>
<accession>A0A9D1F0A3</accession>
<feature type="transmembrane region" description="Helical" evidence="1">
    <location>
        <begin position="7"/>
        <end position="32"/>
    </location>
</feature>
<evidence type="ECO:0000256" key="1">
    <source>
        <dbReference type="SAM" id="Phobius"/>
    </source>
</evidence>
<dbReference type="EMBL" id="DVIU01000219">
    <property type="protein sequence ID" value="HIS37183.1"/>
    <property type="molecule type" value="Genomic_DNA"/>
</dbReference>
<evidence type="ECO:0000313" key="4">
    <source>
        <dbReference type="Proteomes" id="UP000823928"/>
    </source>
</evidence>
<proteinExistence type="predicted"/>
<keyword evidence="1" id="KW-0472">Membrane</keyword>
<dbReference type="AlphaFoldDB" id="A0A9D1F0A3"/>
<comment type="caution">
    <text evidence="3">The sequence shown here is derived from an EMBL/GenBank/DDBJ whole genome shotgun (WGS) entry which is preliminary data.</text>
</comment>
<organism evidence="3 4">
    <name type="scientific">Candidatus Scatousia excrementigallinarum</name>
    <dbReference type="NCBI Taxonomy" id="2840935"/>
    <lineage>
        <taxon>Bacteria</taxon>
        <taxon>Candidatus Scatousia</taxon>
    </lineage>
</organism>
<dbReference type="Pfam" id="PF20318">
    <property type="entry name" value="DUF6613"/>
    <property type="match status" value="1"/>
</dbReference>